<dbReference type="EMBL" id="SJPU01000002">
    <property type="protein sequence ID" value="TWU16135.1"/>
    <property type="molecule type" value="Genomic_DNA"/>
</dbReference>
<proteinExistence type="predicted"/>
<dbReference type="Proteomes" id="UP000319908">
    <property type="component" value="Unassembled WGS sequence"/>
</dbReference>
<evidence type="ECO:0000313" key="1">
    <source>
        <dbReference type="EMBL" id="TWU16135.1"/>
    </source>
</evidence>
<name>A0A5C6BVS3_9BACT</name>
<gene>
    <name evidence="1" type="ORF">Poly21_33400</name>
</gene>
<keyword evidence="2" id="KW-1185">Reference proteome</keyword>
<sequence length="267" mass="29360">MPRRNSRNPIRGFQALENRQMMAGDVSVTTSSSGSTFDLHIDGDFRSNQISVWESNGIVHVQGETGTTVNGLSSAQIPLTSMGKQRQTLEDIHIDMEGGNDEVVLSGLYTNWDDADIDIDLGDGSDTVRFYNVGAIDDLMIEGGNDWGADSILLWNVGADDIEIETGNGNDAVHGYMVRAIDEFHIETGRGNDTVGFFRARADELDINLGADNDSLTLQEVNANDVDLDGGSGFDQLRFQPQSPLPEWTMNFNPLDEADDFEFFEQL</sequence>
<dbReference type="RefSeq" id="WP_146407851.1">
    <property type="nucleotide sequence ID" value="NZ_SJPU01000002.1"/>
</dbReference>
<comment type="caution">
    <text evidence="1">The sequence shown here is derived from an EMBL/GenBank/DDBJ whole genome shotgun (WGS) entry which is preliminary data.</text>
</comment>
<accession>A0A5C6BVS3</accession>
<organism evidence="1 2">
    <name type="scientific">Allorhodopirellula heiligendammensis</name>
    <dbReference type="NCBI Taxonomy" id="2714739"/>
    <lineage>
        <taxon>Bacteria</taxon>
        <taxon>Pseudomonadati</taxon>
        <taxon>Planctomycetota</taxon>
        <taxon>Planctomycetia</taxon>
        <taxon>Pirellulales</taxon>
        <taxon>Pirellulaceae</taxon>
        <taxon>Allorhodopirellula</taxon>
    </lineage>
</organism>
<dbReference type="Gene3D" id="2.160.20.160">
    <property type="match status" value="1"/>
</dbReference>
<protein>
    <submittedName>
        <fullName evidence="1">Uncharacterized protein</fullName>
    </submittedName>
</protein>
<evidence type="ECO:0000313" key="2">
    <source>
        <dbReference type="Proteomes" id="UP000319908"/>
    </source>
</evidence>
<dbReference type="AlphaFoldDB" id="A0A5C6BVS3"/>
<reference evidence="1 2" key="1">
    <citation type="journal article" date="2020" name="Antonie Van Leeuwenhoek">
        <title>Rhodopirellula heiligendammensis sp. nov., Rhodopirellula pilleata sp. nov., and Rhodopirellula solitaria sp. nov. isolated from natural or artificial marine surfaces in Northern Germany and California, USA, and emended description of the genus Rhodopirellula.</title>
        <authorList>
            <person name="Kallscheuer N."/>
            <person name="Wiegand S."/>
            <person name="Jogler M."/>
            <person name="Boedeker C."/>
            <person name="Peeters S.H."/>
            <person name="Rast P."/>
            <person name="Heuer A."/>
            <person name="Jetten M.S.M."/>
            <person name="Rohde M."/>
            <person name="Jogler C."/>
        </authorList>
    </citation>
    <scope>NUCLEOTIDE SEQUENCE [LARGE SCALE GENOMIC DNA]</scope>
    <source>
        <strain evidence="1 2">Poly21</strain>
    </source>
</reference>
<dbReference type="OrthoDB" id="251596at2"/>